<accession>A0AAD5Y3B0</accession>
<evidence type="ECO:0000256" key="3">
    <source>
        <dbReference type="SAM" id="Coils"/>
    </source>
</evidence>
<dbReference type="GO" id="GO:1990114">
    <property type="term" value="P:RNA polymerase II core complex assembly"/>
    <property type="evidence" value="ECO:0007669"/>
    <property type="project" value="TreeGrafter"/>
</dbReference>
<sequence length="143" mass="16280">MDVSTLPLFQLQSVKQSLEDEIKLLSGSFGTLKTAQAKFNTSFDSLSTINKENTKKQSLIPLTGSLYVKGKLDNIETVIVDIGTGYYVEKSIKDAKEFYKGKVEYLSKNIEQLQETLIGKQKQYQILMDVMQQKVEQMQNEKK</sequence>
<dbReference type="GO" id="GO:1990115">
    <property type="term" value="P:RNA polymerase III assembly"/>
    <property type="evidence" value="ECO:0007669"/>
    <property type="project" value="TreeGrafter"/>
</dbReference>
<evidence type="ECO:0000256" key="2">
    <source>
        <dbReference type="ARBA" id="ARBA00023186"/>
    </source>
</evidence>
<dbReference type="CDD" id="cd23157">
    <property type="entry name" value="Prefoldin_5"/>
    <property type="match status" value="1"/>
</dbReference>
<dbReference type="Proteomes" id="UP001211065">
    <property type="component" value="Unassembled WGS sequence"/>
</dbReference>
<gene>
    <name evidence="4" type="primary">GIM5</name>
    <name evidence="4" type="ORF">HK099_005342</name>
</gene>
<dbReference type="HAMAP" id="MF_00308">
    <property type="entry name" value="PfdA"/>
    <property type="match status" value="1"/>
</dbReference>
<dbReference type="FunFam" id="1.10.287.370:FF:000004">
    <property type="entry name" value="Probable prefoldin subunit 5"/>
    <property type="match status" value="1"/>
</dbReference>
<organism evidence="4 5">
    <name type="scientific">Clydaea vesicula</name>
    <dbReference type="NCBI Taxonomy" id="447962"/>
    <lineage>
        <taxon>Eukaryota</taxon>
        <taxon>Fungi</taxon>
        <taxon>Fungi incertae sedis</taxon>
        <taxon>Chytridiomycota</taxon>
        <taxon>Chytridiomycota incertae sedis</taxon>
        <taxon>Chytridiomycetes</taxon>
        <taxon>Lobulomycetales</taxon>
        <taxon>Lobulomycetaceae</taxon>
        <taxon>Clydaea</taxon>
    </lineage>
</organism>
<keyword evidence="5" id="KW-1185">Reference proteome</keyword>
<protein>
    <submittedName>
        <fullName evidence="4">Subunit of tubulin prefoldin</fullName>
    </submittedName>
</protein>
<dbReference type="Pfam" id="PF02996">
    <property type="entry name" value="Prefoldin"/>
    <property type="match status" value="1"/>
</dbReference>
<dbReference type="NCBIfam" id="TIGR00293">
    <property type="entry name" value="prefoldin subunit alpha"/>
    <property type="match status" value="1"/>
</dbReference>
<dbReference type="GO" id="GO:0016272">
    <property type="term" value="C:prefoldin complex"/>
    <property type="evidence" value="ECO:0007669"/>
    <property type="project" value="InterPro"/>
</dbReference>
<comment type="caution">
    <text evidence="4">The sequence shown here is derived from an EMBL/GenBank/DDBJ whole genome shotgun (WGS) entry which is preliminary data.</text>
</comment>
<name>A0AAD5Y3B0_9FUNG</name>
<proteinExistence type="inferred from homology"/>
<keyword evidence="3" id="KW-0175">Coiled coil</keyword>
<evidence type="ECO:0000313" key="5">
    <source>
        <dbReference type="Proteomes" id="UP001211065"/>
    </source>
</evidence>
<dbReference type="EMBL" id="JADGJW010000041">
    <property type="protein sequence ID" value="KAJ3226237.1"/>
    <property type="molecule type" value="Genomic_DNA"/>
</dbReference>
<dbReference type="InterPro" id="IPR011599">
    <property type="entry name" value="PFD_alpha_archaea"/>
</dbReference>
<dbReference type="GO" id="GO:0051082">
    <property type="term" value="F:unfolded protein binding"/>
    <property type="evidence" value="ECO:0007669"/>
    <property type="project" value="InterPro"/>
</dbReference>
<dbReference type="PANTHER" id="PTHR12674">
    <property type="entry name" value="PREFOLDIN SUBUNIT 5"/>
    <property type="match status" value="1"/>
</dbReference>
<dbReference type="PANTHER" id="PTHR12674:SF2">
    <property type="entry name" value="PREFOLDIN SUBUNIT 5"/>
    <property type="match status" value="1"/>
</dbReference>
<dbReference type="GO" id="GO:0006457">
    <property type="term" value="P:protein folding"/>
    <property type="evidence" value="ECO:0007669"/>
    <property type="project" value="InterPro"/>
</dbReference>
<feature type="coiled-coil region" evidence="3">
    <location>
        <begin position="96"/>
        <end position="141"/>
    </location>
</feature>
<dbReference type="GO" id="GO:0005737">
    <property type="term" value="C:cytoplasm"/>
    <property type="evidence" value="ECO:0007669"/>
    <property type="project" value="TreeGrafter"/>
</dbReference>
<evidence type="ECO:0000313" key="4">
    <source>
        <dbReference type="EMBL" id="KAJ3226237.1"/>
    </source>
</evidence>
<evidence type="ECO:0000256" key="1">
    <source>
        <dbReference type="ARBA" id="ARBA00010048"/>
    </source>
</evidence>
<keyword evidence="2" id="KW-0143">Chaperone</keyword>
<dbReference type="Gene3D" id="1.10.287.370">
    <property type="match status" value="1"/>
</dbReference>
<dbReference type="SUPFAM" id="SSF46579">
    <property type="entry name" value="Prefoldin"/>
    <property type="match status" value="1"/>
</dbReference>
<dbReference type="AlphaFoldDB" id="A0AAD5Y3B0"/>
<dbReference type="InterPro" id="IPR004127">
    <property type="entry name" value="Prefoldin_subunit_alpha"/>
</dbReference>
<reference evidence="4" key="1">
    <citation type="submission" date="2020-05" db="EMBL/GenBank/DDBJ databases">
        <title>Phylogenomic resolution of chytrid fungi.</title>
        <authorList>
            <person name="Stajich J.E."/>
            <person name="Amses K."/>
            <person name="Simmons R."/>
            <person name="Seto K."/>
            <person name="Myers J."/>
            <person name="Bonds A."/>
            <person name="Quandt C.A."/>
            <person name="Barry K."/>
            <person name="Liu P."/>
            <person name="Grigoriev I."/>
            <person name="Longcore J.E."/>
            <person name="James T.Y."/>
        </authorList>
    </citation>
    <scope>NUCLEOTIDE SEQUENCE</scope>
    <source>
        <strain evidence="4">JEL0476</strain>
    </source>
</reference>
<dbReference type="GO" id="GO:1990113">
    <property type="term" value="P:RNA polymerase I assembly"/>
    <property type="evidence" value="ECO:0007669"/>
    <property type="project" value="TreeGrafter"/>
</dbReference>
<comment type="similarity">
    <text evidence="1">Belongs to the prefoldin subunit alpha family.</text>
</comment>
<dbReference type="InterPro" id="IPR009053">
    <property type="entry name" value="Prefoldin"/>
</dbReference>